<feature type="domain" description="ABC transmembrane type-1" evidence="9">
    <location>
        <begin position="69"/>
        <end position="257"/>
    </location>
</feature>
<accession>A0ABS6IRT8</accession>
<evidence type="ECO:0000256" key="7">
    <source>
        <dbReference type="ARBA" id="ARBA00023136"/>
    </source>
</evidence>
<comment type="subcellular location">
    <subcellularLocation>
        <location evidence="1 8">Cell membrane</location>
        <topology evidence="1 8">Multi-pass membrane protein</topology>
    </subcellularLocation>
</comment>
<proteinExistence type="inferred from homology"/>
<evidence type="ECO:0000313" key="10">
    <source>
        <dbReference type="EMBL" id="MBU8877314.1"/>
    </source>
</evidence>
<dbReference type="Pfam" id="PF00528">
    <property type="entry name" value="BPD_transp_1"/>
    <property type="match status" value="1"/>
</dbReference>
<feature type="transmembrane region" description="Helical" evidence="8">
    <location>
        <begin position="190"/>
        <end position="213"/>
    </location>
</feature>
<feature type="transmembrane region" description="Helical" evidence="8">
    <location>
        <begin position="117"/>
        <end position="143"/>
    </location>
</feature>
<feature type="transmembrane region" description="Helical" evidence="8">
    <location>
        <begin position="73"/>
        <end position="96"/>
    </location>
</feature>
<feature type="transmembrane region" description="Helical" evidence="8">
    <location>
        <begin position="236"/>
        <end position="257"/>
    </location>
</feature>
<keyword evidence="7 8" id="KW-0472">Membrane</keyword>
<keyword evidence="5" id="KW-0653">Protein transport</keyword>
<protein>
    <submittedName>
        <fullName evidence="10">ABC transporter permease</fullName>
    </submittedName>
</protein>
<evidence type="ECO:0000256" key="1">
    <source>
        <dbReference type="ARBA" id="ARBA00004651"/>
    </source>
</evidence>
<evidence type="ECO:0000259" key="9">
    <source>
        <dbReference type="PROSITE" id="PS50928"/>
    </source>
</evidence>
<evidence type="ECO:0000256" key="3">
    <source>
        <dbReference type="ARBA" id="ARBA00022692"/>
    </source>
</evidence>
<sequence length="270" mass="27876">MIASLVPSRSRILLLAVLGLLYLLCLLLAPPGTLAMLPMSQPFLPPSPKHLLGTDDLGRDLLEELAQGGRTSLLVAGLTTILALGIGCVVGTAAGLGPRWLDELLMRTADIVLSLPALLFAILVAALFGGSALNLALVLGLTRWPVIARLVRAETLTVRGSDFVRAAVAVGTPPLALALRHILPHTAPAALSAAGIVFGGAILAEAALAFVGLGDPYLTSWGHLIATGFTFLTHGWWLWTFPTLALCASSALVALLADSADGLPPTGKDA</sequence>
<evidence type="ECO:0000256" key="2">
    <source>
        <dbReference type="ARBA" id="ARBA00022448"/>
    </source>
</evidence>
<dbReference type="RefSeq" id="WP_216967052.1">
    <property type="nucleotide sequence ID" value="NZ_JAHOPB010000004.1"/>
</dbReference>
<dbReference type="PANTHER" id="PTHR43386:SF1">
    <property type="entry name" value="D,D-DIPEPTIDE TRANSPORT SYSTEM PERMEASE PROTEIN DDPC-RELATED"/>
    <property type="match status" value="1"/>
</dbReference>
<evidence type="ECO:0000313" key="11">
    <source>
        <dbReference type="Proteomes" id="UP000727907"/>
    </source>
</evidence>
<evidence type="ECO:0000256" key="5">
    <source>
        <dbReference type="ARBA" id="ARBA00022927"/>
    </source>
</evidence>
<keyword evidence="2 8" id="KW-0813">Transport</keyword>
<organism evidence="10 11">
    <name type="scientific">Reyranella humidisoli</name>
    <dbReference type="NCBI Taxonomy" id="2849149"/>
    <lineage>
        <taxon>Bacteria</taxon>
        <taxon>Pseudomonadati</taxon>
        <taxon>Pseudomonadota</taxon>
        <taxon>Alphaproteobacteria</taxon>
        <taxon>Hyphomicrobiales</taxon>
        <taxon>Reyranellaceae</taxon>
        <taxon>Reyranella</taxon>
    </lineage>
</organism>
<keyword evidence="6 8" id="KW-1133">Transmembrane helix</keyword>
<evidence type="ECO:0000256" key="6">
    <source>
        <dbReference type="ARBA" id="ARBA00022989"/>
    </source>
</evidence>
<dbReference type="PANTHER" id="PTHR43386">
    <property type="entry name" value="OLIGOPEPTIDE TRANSPORT SYSTEM PERMEASE PROTEIN APPC"/>
    <property type="match status" value="1"/>
</dbReference>
<dbReference type="Proteomes" id="UP000727907">
    <property type="component" value="Unassembled WGS sequence"/>
</dbReference>
<keyword evidence="4" id="KW-0571">Peptide transport</keyword>
<keyword evidence="11" id="KW-1185">Reference proteome</keyword>
<dbReference type="PROSITE" id="PS50928">
    <property type="entry name" value="ABC_TM1"/>
    <property type="match status" value="1"/>
</dbReference>
<reference evidence="10 11" key="1">
    <citation type="submission" date="2021-06" db="EMBL/GenBank/DDBJ databases">
        <authorList>
            <person name="Lee D.H."/>
        </authorList>
    </citation>
    <scope>NUCLEOTIDE SEQUENCE [LARGE SCALE GENOMIC DNA]</scope>
    <source>
        <strain evidence="10 11">MMS21-HV4-11</strain>
    </source>
</reference>
<dbReference type="CDD" id="cd06261">
    <property type="entry name" value="TM_PBP2"/>
    <property type="match status" value="1"/>
</dbReference>
<dbReference type="EMBL" id="JAHOPB010000004">
    <property type="protein sequence ID" value="MBU8877314.1"/>
    <property type="molecule type" value="Genomic_DNA"/>
</dbReference>
<dbReference type="InterPro" id="IPR050366">
    <property type="entry name" value="BP-dependent_transpt_permease"/>
</dbReference>
<evidence type="ECO:0000256" key="4">
    <source>
        <dbReference type="ARBA" id="ARBA00022856"/>
    </source>
</evidence>
<dbReference type="InterPro" id="IPR000515">
    <property type="entry name" value="MetI-like"/>
</dbReference>
<comment type="caution">
    <text evidence="10">The sequence shown here is derived from an EMBL/GenBank/DDBJ whole genome shotgun (WGS) entry which is preliminary data.</text>
</comment>
<keyword evidence="3 8" id="KW-0812">Transmembrane</keyword>
<name>A0ABS6IRT8_9HYPH</name>
<gene>
    <name evidence="10" type="ORF">KQ910_26335</name>
</gene>
<evidence type="ECO:0000256" key="8">
    <source>
        <dbReference type="RuleBase" id="RU363032"/>
    </source>
</evidence>
<comment type="similarity">
    <text evidence="8">Belongs to the binding-protein-dependent transport system permease family.</text>
</comment>